<dbReference type="Proteomes" id="UP000006431">
    <property type="component" value="Unassembled WGS sequence"/>
</dbReference>
<keyword evidence="2" id="KW-1185">Reference proteome</keyword>
<dbReference type="PATRIC" id="fig|929558.5.peg.2521"/>
<dbReference type="eggNOG" id="ENOG5030M0B">
    <property type="taxonomic scope" value="Bacteria"/>
</dbReference>
<dbReference type="OrthoDB" id="5344927at2"/>
<evidence type="ECO:0000313" key="2">
    <source>
        <dbReference type="Proteomes" id="UP000006431"/>
    </source>
</evidence>
<comment type="caution">
    <text evidence="1">The sequence shown here is derived from an EMBL/GenBank/DDBJ whole genome shotgun (WGS) entry which is preliminary data.</text>
</comment>
<dbReference type="RefSeq" id="WP_008339743.1">
    <property type="nucleotide sequence ID" value="NZ_AFRZ01000001.1"/>
</dbReference>
<organism evidence="1 2">
    <name type="scientific">Sulfurimonas gotlandica (strain DSM 19862 / JCM 16533 / GD1)</name>
    <dbReference type="NCBI Taxonomy" id="929558"/>
    <lineage>
        <taxon>Bacteria</taxon>
        <taxon>Pseudomonadati</taxon>
        <taxon>Campylobacterota</taxon>
        <taxon>Epsilonproteobacteria</taxon>
        <taxon>Campylobacterales</taxon>
        <taxon>Sulfurimonadaceae</taxon>
        <taxon>Sulfurimonas</taxon>
    </lineage>
</organism>
<dbReference type="STRING" id="929558.SMGD1_2532"/>
<reference evidence="1 2" key="1">
    <citation type="journal article" date="2012" name="Proc. Natl. Acad. Sci. U.S.A.">
        <title>Genome and physiology of a model Epsilonproteobacterium responsible for sulfide detoxification in marine oxygen depletion zones.</title>
        <authorList>
            <person name="Grote J."/>
            <person name="Schott T."/>
            <person name="Bruckner C.G."/>
            <person name="Glockner F.O."/>
            <person name="Jost G."/>
            <person name="Teeling H."/>
            <person name="Labrenz M."/>
            <person name="Jurgens K."/>
        </authorList>
    </citation>
    <scope>NUCLEOTIDE SEQUENCE [LARGE SCALE GENOMIC DNA]</scope>
    <source>
        <strain evidence="1 2">GD1</strain>
    </source>
</reference>
<accession>H1FZP7</accession>
<proteinExistence type="predicted"/>
<gene>
    <name evidence="1" type="ORF">SMGD1_2532</name>
</gene>
<dbReference type="AlphaFoldDB" id="B6BNI2"/>
<name>B6BNI2_SULGG</name>
<protein>
    <submittedName>
        <fullName evidence="1">Uncharacterized protein</fullName>
    </submittedName>
</protein>
<sequence>MATYKKAKLLHIFTSADYTNKETQEVTLGKVKLQLLEVITLRNGEIKNELIDISIPKEKLSLYKDKIGSTVEVEVGVIGKCSYYGI</sequence>
<dbReference type="HOGENOM" id="CLU_2506601_0_0_7"/>
<dbReference type="EMBL" id="AFRZ01000001">
    <property type="protein sequence ID" value="EHP31054.1"/>
    <property type="molecule type" value="Genomic_DNA"/>
</dbReference>
<evidence type="ECO:0000313" key="1">
    <source>
        <dbReference type="EMBL" id="EHP31054.1"/>
    </source>
</evidence>
<accession>B6BNI2</accession>